<dbReference type="Pfam" id="PF02597">
    <property type="entry name" value="ThiS"/>
    <property type="match status" value="1"/>
</dbReference>
<sequence>MLEVYIKAYGVLGDYVREGRYTFREGVTVRELVETLVPLEVRRRFSIVVFVNDEPAPESRVVYNGDRVVLLPPSSGG</sequence>
<dbReference type="KEGG" id="thg:TCELL_1328"/>
<dbReference type="STRING" id="1184251.TCELL_1328"/>
<accession>I3TG62</accession>
<dbReference type="eggNOG" id="arCOG00536">
    <property type="taxonomic scope" value="Archaea"/>
</dbReference>
<dbReference type="Proteomes" id="UP000005270">
    <property type="component" value="Chromosome"/>
</dbReference>
<protein>
    <recommendedName>
        <fullName evidence="3">MoaD/ThiS family protein</fullName>
    </recommendedName>
</protein>
<keyword evidence="2" id="KW-1185">Reference proteome</keyword>
<dbReference type="AlphaFoldDB" id="I3TG62"/>
<dbReference type="SUPFAM" id="SSF54285">
    <property type="entry name" value="MoaD/ThiS"/>
    <property type="match status" value="1"/>
</dbReference>
<gene>
    <name evidence="1" type="ordered locus">TCELL_1328</name>
</gene>
<evidence type="ECO:0000313" key="2">
    <source>
        <dbReference type="Proteomes" id="UP000005270"/>
    </source>
</evidence>
<dbReference type="GeneID" id="13013652"/>
<evidence type="ECO:0008006" key="3">
    <source>
        <dbReference type="Google" id="ProtNLM"/>
    </source>
</evidence>
<dbReference type="Gene3D" id="3.10.20.30">
    <property type="match status" value="1"/>
</dbReference>
<reference evidence="1 2" key="1">
    <citation type="journal article" date="2012" name="J. Bacteriol.">
        <title>Complete genome sequence of the hyperthermophilic cellulolytic Crenarchaeon 'Thermogladius cellulolyticus' 1633.</title>
        <authorList>
            <person name="Mardanov A.V."/>
            <person name="Kochetkova T.V."/>
            <person name="Beletsky A.V."/>
            <person name="Bonch-Osmolovskaya E.A."/>
            <person name="Ravin N.V."/>
            <person name="Skryabin K.G."/>
        </authorList>
    </citation>
    <scope>NUCLEOTIDE SEQUENCE [LARGE SCALE GENOMIC DNA]</scope>
    <source>
        <strain evidence="2">DSM 22663 / VKM B-2946 / 1633</strain>
    </source>
</reference>
<evidence type="ECO:0000313" key="1">
    <source>
        <dbReference type="EMBL" id="AFK51750.1"/>
    </source>
</evidence>
<organism evidence="1 2">
    <name type="scientific">Thermogladius calderae (strain DSM 22663 / VKM B-2946 / 1633)</name>
    <dbReference type="NCBI Taxonomy" id="1184251"/>
    <lineage>
        <taxon>Archaea</taxon>
        <taxon>Thermoproteota</taxon>
        <taxon>Thermoprotei</taxon>
        <taxon>Desulfurococcales</taxon>
        <taxon>Desulfurococcaceae</taxon>
        <taxon>Thermogladius</taxon>
    </lineage>
</organism>
<dbReference type="EMBL" id="CP003531">
    <property type="protein sequence ID" value="AFK51750.1"/>
    <property type="molecule type" value="Genomic_DNA"/>
</dbReference>
<dbReference type="InterPro" id="IPR012675">
    <property type="entry name" value="Beta-grasp_dom_sf"/>
</dbReference>
<name>I3TG62_THEC1</name>
<dbReference type="HOGENOM" id="CLU_2629905_0_0_2"/>
<proteinExistence type="predicted"/>
<dbReference type="RefSeq" id="WP_014738000.1">
    <property type="nucleotide sequence ID" value="NC_017954.1"/>
</dbReference>
<dbReference type="InterPro" id="IPR016155">
    <property type="entry name" value="Mopterin_synth/thiamin_S_b"/>
</dbReference>
<dbReference type="InterPro" id="IPR003749">
    <property type="entry name" value="ThiS/MoaD-like"/>
</dbReference>
<dbReference type="InParanoid" id="I3TG62"/>